<dbReference type="PANTHER" id="PTHR45339">
    <property type="entry name" value="HYBRID SIGNAL TRANSDUCTION HISTIDINE KINASE J"/>
    <property type="match status" value="1"/>
</dbReference>
<gene>
    <name evidence="20" type="ORF">ETSY2_21665</name>
</gene>
<dbReference type="InterPro" id="IPR003660">
    <property type="entry name" value="HAMP_dom"/>
</dbReference>
<dbReference type="Pfam" id="PF00512">
    <property type="entry name" value="HisKA"/>
    <property type="match status" value="1"/>
</dbReference>
<dbReference type="Pfam" id="PF02518">
    <property type="entry name" value="HATPase_c"/>
    <property type="match status" value="1"/>
</dbReference>
<comment type="subcellular location">
    <subcellularLocation>
        <location evidence="2">Cell membrane</location>
        <topology evidence="2">Multi-pass membrane protein</topology>
    </subcellularLocation>
</comment>
<dbReference type="Pfam" id="PF00672">
    <property type="entry name" value="HAMP"/>
    <property type="match status" value="1"/>
</dbReference>
<evidence type="ECO:0000256" key="3">
    <source>
        <dbReference type="ARBA" id="ARBA00012438"/>
    </source>
</evidence>
<keyword evidence="6" id="KW-0808">Transferase</keyword>
<dbReference type="PANTHER" id="PTHR45339:SF1">
    <property type="entry name" value="HYBRID SIGNAL TRANSDUCTION HISTIDINE KINASE J"/>
    <property type="match status" value="1"/>
</dbReference>
<dbReference type="InterPro" id="IPR003594">
    <property type="entry name" value="HATPase_dom"/>
</dbReference>
<keyword evidence="13 16" id="KW-0472">Membrane</keyword>
<evidence type="ECO:0000256" key="6">
    <source>
        <dbReference type="ARBA" id="ARBA00022679"/>
    </source>
</evidence>
<proteinExistence type="predicted"/>
<accession>W4M620</accession>
<evidence type="ECO:0000256" key="8">
    <source>
        <dbReference type="ARBA" id="ARBA00022741"/>
    </source>
</evidence>
<dbReference type="CDD" id="cd00082">
    <property type="entry name" value="HisKA"/>
    <property type="match status" value="1"/>
</dbReference>
<dbReference type="Proteomes" id="UP000019140">
    <property type="component" value="Unassembled WGS sequence"/>
</dbReference>
<sequence>NREVADRLAQANHALRLKMERITWLLSLMMGLILLAGVLTSLWLNRRLAYPISQMLRATRHLASGQLGYRIASPDTDHMGQLAASIDHMAERLEASEQRLHEAKEAAEAASRAKSEFLATMSHEIRTPMNGVIGMTELLAVTSLTNRQRHFVDTVRRSGETLLALINDILDFSKIEAGKLELDWVDFDLRDMVEELVTLFAERAHRKGLELVCVLEDTAPSVVRGDPARLRQILMNLLSNAIKFTEQGEIVVNVTVEDTSAESARLRFRVRDTGVGMTAEVQTRLFEAFTQADSSTTRRYGGTGLGLAIAKQLAEMMGGAIGVESAPNQGSTFWFTARLGVSSTPKTETLGLCPDLHHLRVIIVDDNDTNREILHHQIVSWGMQNGSAQGGAQALDLLRAAAARGEPYDLAILDMSMPEMDGLELARAIKADATITGVHLVMLTSVGLYGDMHEARQAGIAAYLNKPVRQSLLYNTLITVMRGSGDRPVPHARAAPQMTGEIGTFTATARVLVAEDNPVNQDVIEGMLESLACQVDLVTNGQEVIEALVHTA</sequence>
<evidence type="ECO:0000256" key="10">
    <source>
        <dbReference type="ARBA" id="ARBA00022840"/>
    </source>
</evidence>
<dbReference type="Gene3D" id="6.10.340.10">
    <property type="match status" value="1"/>
</dbReference>
<comment type="caution">
    <text evidence="14">Lacks conserved residue(s) required for the propagation of feature annotation.</text>
</comment>
<evidence type="ECO:0000256" key="15">
    <source>
        <dbReference type="SAM" id="Coils"/>
    </source>
</evidence>
<dbReference type="GO" id="GO:0005524">
    <property type="term" value="F:ATP binding"/>
    <property type="evidence" value="ECO:0007669"/>
    <property type="project" value="UniProtKB-KW"/>
</dbReference>
<feature type="non-terminal residue" evidence="20">
    <location>
        <position position="552"/>
    </location>
</feature>
<dbReference type="SMART" id="SM00304">
    <property type="entry name" value="HAMP"/>
    <property type="match status" value="1"/>
</dbReference>
<name>W4M620_9BACT</name>
<evidence type="ECO:0000256" key="14">
    <source>
        <dbReference type="PROSITE-ProRule" id="PRU00169"/>
    </source>
</evidence>
<dbReference type="FunFam" id="3.30.565.10:FF:000010">
    <property type="entry name" value="Sensor histidine kinase RcsC"/>
    <property type="match status" value="1"/>
</dbReference>
<feature type="coiled-coil region" evidence="15">
    <location>
        <begin position="86"/>
        <end position="113"/>
    </location>
</feature>
<evidence type="ECO:0000256" key="9">
    <source>
        <dbReference type="ARBA" id="ARBA00022777"/>
    </source>
</evidence>
<feature type="domain" description="Histidine kinase" evidence="17">
    <location>
        <begin position="120"/>
        <end position="341"/>
    </location>
</feature>
<keyword evidence="4" id="KW-1003">Cell membrane</keyword>
<evidence type="ECO:0000256" key="11">
    <source>
        <dbReference type="ARBA" id="ARBA00022989"/>
    </source>
</evidence>
<dbReference type="GO" id="GO:0000155">
    <property type="term" value="F:phosphorelay sensor kinase activity"/>
    <property type="evidence" value="ECO:0007669"/>
    <property type="project" value="InterPro"/>
</dbReference>
<dbReference type="Pfam" id="PF00072">
    <property type="entry name" value="Response_reg"/>
    <property type="match status" value="1"/>
</dbReference>
<dbReference type="PROSITE" id="PS50885">
    <property type="entry name" value="HAMP"/>
    <property type="match status" value="1"/>
</dbReference>
<dbReference type="InterPro" id="IPR001789">
    <property type="entry name" value="Sig_transdc_resp-reg_receiver"/>
</dbReference>
<evidence type="ECO:0000256" key="16">
    <source>
        <dbReference type="SAM" id="Phobius"/>
    </source>
</evidence>
<feature type="transmembrane region" description="Helical" evidence="16">
    <location>
        <begin position="22"/>
        <end position="44"/>
    </location>
</feature>
<dbReference type="Gene3D" id="1.10.287.130">
    <property type="match status" value="1"/>
</dbReference>
<dbReference type="Gene3D" id="3.40.50.2300">
    <property type="match status" value="2"/>
</dbReference>
<feature type="modified residue" description="4-aspartylphosphate" evidence="14">
    <location>
        <position position="414"/>
    </location>
</feature>
<dbReference type="PROSITE" id="PS50110">
    <property type="entry name" value="RESPONSE_REGULATORY"/>
    <property type="match status" value="2"/>
</dbReference>
<dbReference type="InterPro" id="IPR011006">
    <property type="entry name" value="CheY-like_superfamily"/>
</dbReference>
<keyword evidence="10" id="KW-0067">ATP-binding</keyword>
<dbReference type="SUPFAM" id="SSF158472">
    <property type="entry name" value="HAMP domain-like"/>
    <property type="match status" value="1"/>
</dbReference>
<keyword evidence="5 14" id="KW-0597">Phosphoprotein</keyword>
<dbReference type="SMART" id="SM00387">
    <property type="entry name" value="HATPase_c"/>
    <property type="match status" value="1"/>
</dbReference>
<evidence type="ECO:0000259" key="18">
    <source>
        <dbReference type="PROSITE" id="PS50110"/>
    </source>
</evidence>
<keyword evidence="8" id="KW-0547">Nucleotide-binding</keyword>
<feature type="non-terminal residue" evidence="20">
    <location>
        <position position="1"/>
    </location>
</feature>
<dbReference type="PROSITE" id="PS50109">
    <property type="entry name" value="HIS_KIN"/>
    <property type="match status" value="1"/>
</dbReference>
<protein>
    <recommendedName>
        <fullName evidence="3">histidine kinase</fullName>
        <ecNumber evidence="3">2.7.13.3</ecNumber>
    </recommendedName>
</protein>
<dbReference type="FunFam" id="1.10.287.130:FF:000003">
    <property type="entry name" value="Histidine kinase"/>
    <property type="match status" value="1"/>
</dbReference>
<dbReference type="HOGENOM" id="CLU_493946_0_0_7"/>
<dbReference type="InterPro" id="IPR036097">
    <property type="entry name" value="HisK_dim/P_sf"/>
</dbReference>
<keyword evidence="11 16" id="KW-1133">Transmembrane helix</keyword>
<keyword evidence="21" id="KW-1185">Reference proteome</keyword>
<dbReference type="EC" id="2.7.13.3" evidence="3"/>
<feature type="domain" description="Response regulatory" evidence="18">
    <location>
        <begin position="360"/>
        <end position="481"/>
    </location>
</feature>
<dbReference type="SUPFAM" id="SSF55874">
    <property type="entry name" value="ATPase domain of HSP90 chaperone/DNA topoisomerase II/histidine kinase"/>
    <property type="match status" value="1"/>
</dbReference>
<evidence type="ECO:0000256" key="7">
    <source>
        <dbReference type="ARBA" id="ARBA00022692"/>
    </source>
</evidence>
<evidence type="ECO:0000256" key="13">
    <source>
        <dbReference type="ARBA" id="ARBA00023136"/>
    </source>
</evidence>
<organism evidence="20 21">
    <name type="scientific">Candidatus Entotheonella gemina</name>
    <dbReference type="NCBI Taxonomy" id="1429439"/>
    <lineage>
        <taxon>Bacteria</taxon>
        <taxon>Pseudomonadati</taxon>
        <taxon>Nitrospinota/Tectimicrobiota group</taxon>
        <taxon>Candidatus Tectimicrobiota</taxon>
        <taxon>Candidatus Entotheonellia</taxon>
        <taxon>Candidatus Entotheonellales</taxon>
        <taxon>Candidatus Entotheonellaceae</taxon>
        <taxon>Candidatus Entotheonella</taxon>
    </lineage>
</organism>
<reference evidence="20 21" key="1">
    <citation type="journal article" date="2014" name="Nature">
        <title>An environmental bacterial taxon with a large and distinct metabolic repertoire.</title>
        <authorList>
            <person name="Wilson M.C."/>
            <person name="Mori T."/>
            <person name="Ruckert C."/>
            <person name="Uria A.R."/>
            <person name="Helf M.J."/>
            <person name="Takada K."/>
            <person name="Gernert C."/>
            <person name="Steffens U.A."/>
            <person name="Heycke N."/>
            <person name="Schmitt S."/>
            <person name="Rinke C."/>
            <person name="Helfrich E.J."/>
            <person name="Brachmann A.O."/>
            <person name="Gurgui C."/>
            <person name="Wakimoto T."/>
            <person name="Kracht M."/>
            <person name="Crusemann M."/>
            <person name="Hentschel U."/>
            <person name="Abe I."/>
            <person name="Matsunaga S."/>
            <person name="Kalinowski J."/>
            <person name="Takeyama H."/>
            <person name="Piel J."/>
        </authorList>
    </citation>
    <scope>NUCLEOTIDE SEQUENCE [LARGE SCALE GENOMIC DNA]</scope>
    <source>
        <strain evidence="21">TSY2</strain>
    </source>
</reference>
<dbReference type="EMBL" id="AZHX01000903">
    <property type="protein sequence ID" value="ETX05660.1"/>
    <property type="molecule type" value="Genomic_DNA"/>
</dbReference>
<dbReference type="SUPFAM" id="SSF47384">
    <property type="entry name" value="Homodimeric domain of signal transducing histidine kinase"/>
    <property type="match status" value="1"/>
</dbReference>
<dbReference type="CDD" id="cd06225">
    <property type="entry name" value="HAMP"/>
    <property type="match status" value="1"/>
</dbReference>
<keyword evidence="12" id="KW-0902">Two-component regulatory system</keyword>
<feature type="domain" description="Response regulatory" evidence="18">
    <location>
        <begin position="510"/>
        <end position="552"/>
    </location>
</feature>
<feature type="domain" description="HAMP" evidence="19">
    <location>
        <begin position="46"/>
        <end position="98"/>
    </location>
</feature>
<dbReference type="GO" id="GO:0005886">
    <property type="term" value="C:plasma membrane"/>
    <property type="evidence" value="ECO:0007669"/>
    <property type="project" value="UniProtKB-SubCell"/>
</dbReference>
<dbReference type="PRINTS" id="PR00344">
    <property type="entry name" value="BCTRLSENSOR"/>
</dbReference>
<evidence type="ECO:0000256" key="4">
    <source>
        <dbReference type="ARBA" id="ARBA00022475"/>
    </source>
</evidence>
<dbReference type="InterPro" id="IPR005467">
    <property type="entry name" value="His_kinase_dom"/>
</dbReference>
<dbReference type="InterPro" id="IPR004358">
    <property type="entry name" value="Sig_transdc_His_kin-like_C"/>
</dbReference>
<dbReference type="InterPro" id="IPR036890">
    <property type="entry name" value="HATPase_C_sf"/>
</dbReference>
<evidence type="ECO:0000256" key="12">
    <source>
        <dbReference type="ARBA" id="ARBA00023012"/>
    </source>
</evidence>
<evidence type="ECO:0000259" key="17">
    <source>
        <dbReference type="PROSITE" id="PS50109"/>
    </source>
</evidence>
<evidence type="ECO:0000313" key="21">
    <source>
        <dbReference type="Proteomes" id="UP000019140"/>
    </source>
</evidence>
<comment type="catalytic activity">
    <reaction evidence="1">
        <text>ATP + protein L-histidine = ADP + protein N-phospho-L-histidine.</text>
        <dbReference type="EC" id="2.7.13.3"/>
    </reaction>
</comment>
<dbReference type="Gene3D" id="3.30.565.10">
    <property type="entry name" value="Histidine kinase-like ATPase, C-terminal domain"/>
    <property type="match status" value="1"/>
</dbReference>
<keyword evidence="15" id="KW-0175">Coiled coil</keyword>
<evidence type="ECO:0000256" key="5">
    <source>
        <dbReference type="ARBA" id="ARBA00022553"/>
    </source>
</evidence>
<dbReference type="SMART" id="SM00448">
    <property type="entry name" value="REC"/>
    <property type="match status" value="1"/>
</dbReference>
<dbReference type="CDD" id="cd16922">
    <property type="entry name" value="HATPase_EvgS-ArcB-TorS-like"/>
    <property type="match status" value="1"/>
</dbReference>
<keyword evidence="9" id="KW-0418">Kinase</keyword>
<evidence type="ECO:0000313" key="20">
    <source>
        <dbReference type="EMBL" id="ETX05660.1"/>
    </source>
</evidence>
<evidence type="ECO:0000256" key="2">
    <source>
        <dbReference type="ARBA" id="ARBA00004651"/>
    </source>
</evidence>
<evidence type="ECO:0000256" key="1">
    <source>
        <dbReference type="ARBA" id="ARBA00000085"/>
    </source>
</evidence>
<dbReference type="AlphaFoldDB" id="W4M620"/>
<evidence type="ECO:0000259" key="19">
    <source>
        <dbReference type="PROSITE" id="PS50885"/>
    </source>
</evidence>
<keyword evidence="7 16" id="KW-0812">Transmembrane</keyword>
<comment type="caution">
    <text evidence="20">The sequence shown here is derived from an EMBL/GenBank/DDBJ whole genome shotgun (WGS) entry which is preliminary data.</text>
</comment>
<dbReference type="CDD" id="cd17546">
    <property type="entry name" value="REC_hyHK_CKI1_RcsC-like"/>
    <property type="match status" value="1"/>
</dbReference>
<dbReference type="InterPro" id="IPR003661">
    <property type="entry name" value="HisK_dim/P_dom"/>
</dbReference>
<dbReference type="SMART" id="SM00388">
    <property type="entry name" value="HisKA"/>
    <property type="match status" value="1"/>
</dbReference>
<dbReference type="SUPFAM" id="SSF52172">
    <property type="entry name" value="CheY-like"/>
    <property type="match status" value="2"/>
</dbReference>